<dbReference type="PROSITE" id="PS50097">
    <property type="entry name" value="BTB"/>
    <property type="match status" value="1"/>
</dbReference>
<dbReference type="InterPro" id="IPR000210">
    <property type="entry name" value="BTB/POZ_dom"/>
</dbReference>
<dbReference type="SMART" id="SM00225">
    <property type="entry name" value="BTB"/>
    <property type="match status" value="1"/>
</dbReference>
<evidence type="ECO:0000313" key="3">
    <source>
        <dbReference type="RefSeq" id="XP_034116639.1"/>
    </source>
</evidence>
<evidence type="ECO:0000259" key="1">
    <source>
        <dbReference type="PROSITE" id="PS50097"/>
    </source>
</evidence>
<dbReference type="InterPro" id="IPR011705">
    <property type="entry name" value="BACK"/>
</dbReference>
<dbReference type="Pfam" id="PF07707">
    <property type="entry name" value="BACK"/>
    <property type="match status" value="1"/>
</dbReference>
<dbReference type="InterPro" id="IPR031750">
    <property type="entry name" value="DUF4734"/>
</dbReference>
<dbReference type="GeneID" id="117576168"/>
<keyword evidence="2" id="KW-1185">Reference proteome</keyword>
<dbReference type="Gene3D" id="3.30.710.10">
    <property type="entry name" value="Potassium Channel Kv1.1, Chain A"/>
    <property type="match status" value="1"/>
</dbReference>
<dbReference type="Proteomes" id="UP000515160">
    <property type="component" value="Chromosome 2R"/>
</dbReference>
<gene>
    <name evidence="3" type="primary">LOC117576168</name>
</gene>
<organism evidence="2 3">
    <name type="scientific">Drosophila albomicans</name>
    <name type="common">Fruit fly</name>
    <dbReference type="NCBI Taxonomy" id="7291"/>
    <lineage>
        <taxon>Eukaryota</taxon>
        <taxon>Metazoa</taxon>
        <taxon>Ecdysozoa</taxon>
        <taxon>Arthropoda</taxon>
        <taxon>Hexapoda</taxon>
        <taxon>Insecta</taxon>
        <taxon>Pterygota</taxon>
        <taxon>Neoptera</taxon>
        <taxon>Endopterygota</taxon>
        <taxon>Diptera</taxon>
        <taxon>Brachycera</taxon>
        <taxon>Muscomorpha</taxon>
        <taxon>Ephydroidea</taxon>
        <taxon>Drosophilidae</taxon>
        <taxon>Drosophila</taxon>
    </lineage>
</organism>
<dbReference type="SUPFAM" id="SSF54695">
    <property type="entry name" value="POZ domain"/>
    <property type="match status" value="1"/>
</dbReference>
<reference evidence="3" key="1">
    <citation type="submission" date="2025-08" db="UniProtKB">
        <authorList>
            <consortium name="RefSeq"/>
        </authorList>
    </citation>
    <scope>IDENTIFICATION</scope>
    <source>
        <strain evidence="3">15112-1751.03</strain>
        <tissue evidence="3">Whole Adult</tissue>
    </source>
</reference>
<dbReference type="Pfam" id="PF15881">
    <property type="entry name" value="DUF4734"/>
    <property type="match status" value="1"/>
</dbReference>
<dbReference type="InterPro" id="IPR011333">
    <property type="entry name" value="SKP1/BTB/POZ_sf"/>
</dbReference>
<dbReference type="CDD" id="cd18186">
    <property type="entry name" value="BTB_POZ_ZBTB_KLHL-like"/>
    <property type="match status" value="1"/>
</dbReference>
<accession>A0A6P8XTW2</accession>
<dbReference type="RefSeq" id="XP_034116639.1">
    <property type="nucleotide sequence ID" value="XM_034260748.2"/>
</dbReference>
<evidence type="ECO:0000313" key="2">
    <source>
        <dbReference type="Proteomes" id="UP000515160"/>
    </source>
</evidence>
<name>A0A6P8XTW2_DROAB</name>
<dbReference type="Gene3D" id="1.25.40.420">
    <property type="match status" value="1"/>
</dbReference>
<protein>
    <submittedName>
        <fullName evidence="3">Uncharacterized protein LOC117576168</fullName>
    </submittedName>
</protein>
<dbReference type="Pfam" id="PF00651">
    <property type="entry name" value="BTB"/>
    <property type="match status" value="1"/>
</dbReference>
<dbReference type="PANTHER" id="PTHR22667:SF0">
    <property type="entry name" value="AT01380P-RELATED"/>
    <property type="match status" value="1"/>
</dbReference>
<dbReference type="OrthoDB" id="6350321at2759"/>
<proteinExistence type="predicted"/>
<dbReference type="SMART" id="SM00875">
    <property type="entry name" value="BACK"/>
    <property type="match status" value="1"/>
</dbReference>
<dbReference type="AlphaFoldDB" id="A0A6P8XTW2"/>
<dbReference type="PANTHER" id="PTHR22667">
    <property type="entry name" value="AT01380P-RELATED"/>
    <property type="match status" value="1"/>
</dbReference>
<sequence length="410" mass="47538">MSEQSAKQANGKANNAIPLTADEIAELKETDMEMLRKIEEICAPSQKGNYARRKATSMKEMGYEFDLDLECNLVYSPEKLEKHMIESIRNRKQTDIKVVVHGHSFKCHQMILRLYTNYFKNVTVFECAYINSDSVTPLGFELAYEWMTKMELVPQRDHIVDLYMAARFLEMPELEELLSHDFQNRELFDEENAFALFVETLPFEETPLQQLMLTRVSHYFLSAVGRREFCELNEKQVHAMLSSNVAGVNSELEIFMSAVRWFDEAWHLRKEHIEFVITAVRFQLMPPWALLSLKATQTHPLMKLICEHPFVVERINAGLSTAVTQQVETELELQTGSDREWIIDERAAHHHVYKCPNWQLLSCTQFDSYLKQVSEAGSLFHTTLKARQFANLMACCQAKYLEAPNTSNTD</sequence>
<feature type="domain" description="BTB" evidence="1">
    <location>
        <begin position="94"/>
        <end position="156"/>
    </location>
</feature>